<evidence type="ECO:0000256" key="8">
    <source>
        <dbReference type="SAM" id="MobiDB-lite"/>
    </source>
</evidence>
<comment type="catalytic activity">
    <reaction evidence="1 7">
        <text>[protein]-peptidylproline (omega=180) = [protein]-peptidylproline (omega=0)</text>
        <dbReference type="Rhea" id="RHEA:16237"/>
        <dbReference type="Rhea" id="RHEA-COMP:10747"/>
        <dbReference type="Rhea" id="RHEA-COMP:10748"/>
        <dbReference type="ChEBI" id="CHEBI:83833"/>
        <dbReference type="ChEBI" id="CHEBI:83834"/>
        <dbReference type="EC" id="5.2.1.8"/>
    </reaction>
</comment>
<dbReference type="FunFam" id="2.60.200.20:FF:000019">
    <property type="entry name" value="Nuclear inhibitor of protein phosphatase"/>
    <property type="match status" value="1"/>
</dbReference>
<accession>A0A2V0PBX3</accession>
<reference evidence="11 12" key="1">
    <citation type="journal article" date="2018" name="Sci. Rep.">
        <title>Raphidocelis subcapitata (=Pseudokirchneriella subcapitata) provides an insight into genome evolution and environmental adaptations in the Sphaeropleales.</title>
        <authorList>
            <person name="Suzuki S."/>
            <person name="Yamaguchi H."/>
            <person name="Nakajima N."/>
            <person name="Kawachi M."/>
        </authorList>
    </citation>
    <scope>NUCLEOTIDE SEQUENCE [LARGE SCALE GENOMIC DNA]</scope>
    <source>
        <strain evidence="11 12">NIES-35</strain>
    </source>
</reference>
<evidence type="ECO:0000313" key="12">
    <source>
        <dbReference type="Proteomes" id="UP000247498"/>
    </source>
</evidence>
<dbReference type="InParanoid" id="A0A2V0PBX3"/>
<dbReference type="SUPFAM" id="SSF49879">
    <property type="entry name" value="SMAD/FHA domain"/>
    <property type="match status" value="1"/>
</dbReference>
<evidence type="ECO:0000259" key="10">
    <source>
        <dbReference type="PROSITE" id="PS50198"/>
    </source>
</evidence>
<dbReference type="InterPro" id="IPR051370">
    <property type="entry name" value="PPIase_Pin1"/>
</dbReference>
<dbReference type="InterPro" id="IPR000253">
    <property type="entry name" value="FHA_dom"/>
</dbReference>
<feature type="compositionally biased region" description="Gly residues" evidence="8">
    <location>
        <begin position="140"/>
        <end position="151"/>
    </location>
</feature>
<dbReference type="EC" id="5.2.1.8" evidence="7"/>
<dbReference type="AlphaFoldDB" id="A0A2V0PBX3"/>
<evidence type="ECO:0000256" key="4">
    <source>
        <dbReference type="ARBA" id="ARBA00023235"/>
    </source>
</evidence>
<comment type="similarity">
    <text evidence="2">Belongs to the PpiC/parvulin rotamase family.</text>
</comment>
<feature type="domain" description="PpiC" evidence="10">
    <location>
        <begin position="152"/>
        <end position="270"/>
    </location>
</feature>
<evidence type="ECO:0000256" key="6">
    <source>
        <dbReference type="PROSITE-ProRule" id="PRU00278"/>
    </source>
</evidence>
<feature type="compositionally biased region" description="Basic and acidic residues" evidence="8">
    <location>
        <begin position="122"/>
        <end position="134"/>
    </location>
</feature>
<evidence type="ECO:0000256" key="5">
    <source>
        <dbReference type="ARBA" id="ARBA00054757"/>
    </source>
</evidence>
<dbReference type="PROSITE" id="PS01096">
    <property type="entry name" value="PPIC_PPIASE_1"/>
    <property type="match status" value="1"/>
</dbReference>
<evidence type="ECO:0000256" key="7">
    <source>
        <dbReference type="RuleBase" id="RU363014"/>
    </source>
</evidence>
<name>A0A2V0PBX3_9CHLO</name>
<dbReference type="Gene3D" id="2.60.200.20">
    <property type="match status" value="1"/>
</dbReference>
<gene>
    <name evidence="11" type="ORF">Rsub_10993</name>
</gene>
<keyword evidence="3 6" id="KW-0697">Rotamase</keyword>
<keyword evidence="4 6" id="KW-0413">Isomerase</keyword>
<evidence type="ECO:0000256" key="3">
    <source>
        <dbReference type="ARBA" id="ARBA00023110"/>
    </source>
</evidence>
<evidence type="ECO:0000313" key="11">
    <source>
        <dbReference type="EMBL" id="GBF97346.1"/>
    </source>
</evidence>
<dbReference type="SMART" id="SM00240">
    <property type="entry name" value="FHA"/>
    <property type="match status" value="1"/>
</dbReference>
<dbReference type="Proteomes" id="UP000247498">
    <property type="component" value="Unassembled WGS sequence"/>
</dbReference>
<dbReference type="GO" id="GO:0005634">
    <property type="term" value="C:nucleus"/>
    <property type="evidence" value="ECO:0007669"/>
    <property type="project" value="TreeGrafter"/>
</dbReference>
<dbReference type="PROSITE" id="PS50006">
    <property type="entry name" value="FHA_DOMAIN"/>
    <property type="match status" value="1"/>
</dbReference>
<dbReference type="Pfam" id="PF00639">
    <property type="entry name" value="Rotamase"/>
    <property type="match status" value="1"/>
</dbReference>
<dbReference type="PANTHER" id="PTHR10657:SF4">
    <property type="entry name" value="PEPTIDYL-PROLYL CIS-TRANS ISOMERASE-RELATED"/>
    <property type="match status" value="1"/>
</dbReference>
<sequence>MGFKPPEWASQPCREATLEVRRPGGAVDSQPIDAQPWYVIGRDASACDVVLEGGSASRQHAALVHHEDGRLFLIDLQSTHGTSVDGARVAPHKPTVMKDGAVLRFGGQDAAEYVVRCESSAEKRRGDATGEQHDHKRAASGGGGGGGGAGGPAQVRASHLLVKHCGSRRPASWKEDPVTRSPGEALALIEAFRSQLVAGQPSPDDLAHRFAELAAVESHCNSAKRGGDLGFFGRGQMQPSFEGPAFALAVGELSGPVESDSGVHLILRTG</sequence>
<dbReference type="OrthoDB" id="2530521at2759"/>
<feature type="region of interest" description="Disordered" evidence="8">
    <location>
        <begin position="122"/>
        <end position="153"/>
    </location>
</feature>
<dbReference type="FunFam" id="3.10.50.40:FF:000010">
    <property type="entry name" value="Peptidyl-prolyl cis-trans isomerase Pin1"/>
    <property type="match status" value="1"/>
</dbReference>
<dbReference type="Pfam" id="PF00498">
    <property type="entry name" value="FHA"/>
    <property type="match status" value="1"/>
</dbReference>
<dbReference type="InterPro" id="IPR008984">
    <property type="entry name" value="SMAD_FHA_dom_sf"/>
</dbReference>
<dbReference type="SUPFAM" id="SSF54534">
    <property type="entry name" value="FKBP-like"/>
    <property type="match status" value="1"/>
</dbReference>
<dbReference type="GO" id="GO:0003755">
    <property type="term" value="F:peptidyl-prolyl cis-trans isomerase activity"/>
    <property type="evidence" value="ECO:0007669"/>
    <property type="project" value="UniProtKB-UniRule"/>
</dbReference>
<dbReference type="PROSITE" id="PS50198">
    <property type="entry name" value="PPIC_PPIASE_2"/>
    <property type="match status" value="1"/>
</dbReference>
<dbReference type="EMBL" id="BDRX01000097">
    <property type="protein sequence ID" value="GBF97346.1"/>
    <property type="molecule type" value="Genomic_DNA"/>
</dbReference>
<organism evidence="11 12">
    <name type="scientific">Raphidocelis subcapitata</name>
    <dbReference type="NCBI Taxonomy" id="307507"/>
    <lineage>
        <taxon>Eukaryota</taxon>
        <taxon>Viridiplantae</taxon>
        <taxon>Chlorophyta</taxon>
        <taxon>core chlorophytes</taxon>
        <taxon>Chlorophyceae</taxon>
        <taxon>CS clade</taxon>
        <taxon>Sphaeropleales</taxon>
        <taxon>Selenastraceae</taxon>
        <taxon>Raphidocelis</taxon>
    </lineage>
</organism>
<dbReference type="InterPro" id="IPR000297">
    <property type="entry name" value="PPIase_PpiC"/>
</dbReference>
<evidence type="ECO:0000256" key="2">
    <source>
        <dbReference type="ARBA" id="ARBA00007656"/>
    </source>
</evidence>
<protein>
    <recommendedName>
        <fullName evidence="7">Peptidyl-prolyl cis-trans isomerase</fullName>
        <ecNumber evidence="7">5.2.1.8</ecNumber>
    </recommendedName>
</protein>
<dbReference type="STRING" id="307507.A0A2V0PBX3"/>
<dbReference type="InterPro" id="IPR023058">
    <property type="entry name" value="PPIase_PpiC_CS"/>
</dbReference>
<dbReference type="PANTHER" id="PTHR10657">
    <property type="entry name" value="PEPTIDYL-PROLYL CIS-TRANS ISOMERASE"/>
    <property type="match status" value="1"/>
</dbReference>
<keyword evidence="12" id="KW-1185">Reference proteome</keyword>
<comment type="caution">
    <text evidence="11">The sequence shown here is derived from an EMBL/GenBank/DDBJ whole genome shotgun (WGS) entry which is preliminary data.</text>
</comment>
<dbReference type="Gene3D" id="3.10.50.40">
    <property type="match status" value="1"/>
</dbReference>
<dbReference type="GO" id="GO:0005829">
    <property type="term" value="C:cytosol"/>
    <property type="evidence" value="ECO:0007669"/>
    <property type="project" value="TreeGrafter"/>
</dbReference>
<evidence type="ECO:0000256" key="1">
    <source>
        <dbReference type="ARBA" id="ARBA00000971"/>
    </source>
</evidence>
<proteinExistence type="inferred from homology"/>
<dbReference type="InterPro" id="IPR046357">
    <property type="entry name" value="PPIase_dom_sf"/>
</dbReference>
<comment type="function">
    <text evidence="5">Prolyl cis/trans isomerase with specificity for phospho-Ser-Pro bonds.</text>
</comment>
<feature type="domain" description="FHA" evidence="9">
    <location>
        <begin position="38"/>
        <end position="89"/>
    </location>
</feature>
<evidence type="ECO:0000259" key="9">
    <source>
        <dbReference type="PROSITE" id="PS50006"/>
    </source>
</evidence>